<feature type="region of interest" description="Disordered" evidence="3">
    <location>
        <begin position="115"/>
        <end position="325"/>
    </location>
</feature>
<reference evidence="6 7" key="1">
    <citation type="submission" date="2019-03" db="EMBL/GenBank/DDBJ databases">
        <title>Sequencing 23 genomes of Wallemia ichthyophaga.</title>
        <authorList>
            <person name="Gostincar C."/>
        </authorList>
    </citation>
    <scope>NUCLEOTIDE SEQUENCE [LARGE SCALE GENOMIC DNA]</scope>
    <source>
        <strain evidence="6 7">EXF-8621</strain>
    </source>
</reference>
<dbReference type="Proteomes" id="UP000306954">
    <property type="component" value="Unassembled WGS sequence"/>
</dbReference>
<dbReference type="PROSITE" id="PS50020">
    <property type="entry name" value="WW_DOMAIN_2"/>
    <property type="match status" value="1"/>
</dbReference>
<dbReference type="GO" id="GO:0000288">
    <property type="term" value="P:nuclear-transcribed mRNA catabolic process, deadenylation-dependent decay"/>
    <property type="evidence" value="ECO:0007669"/>
    <property type="project" value="TreeGrafter"/>
</dbReference>
<dbReference type="InterPro" id="IPR036020">
    <property type="entry name" value="WW_dom_sf"/>
</dbReference>
<evidence type="ECO:0000259" key="4">
    <source>
        <dbReference type="PROSITE" id="PS50020"/>
    </source>
</evidence>
<feature type="repeat" description="Pumilio" evidence="2">
    <location>
        <begin position="600"/>
        <end position="635"/>
    </location>
</feature>
<dbReference type="InterPro" id="IPR001202">
    <property type="entry name" value="WW_dom"/>
</dbReference>
<dbReference type="CDD" id="cd00201">
    <property type="entry name" value="WW"/>
    <property type="match status" value="1"/>
</dbReference>
<keyword evidence="1" id="KW-0677">Repeat</keyword>
<evidence type="ECO:0000256" key="2">
    <source>
        <dbReference type="PROSITE-ProRule" id="PRU00317"/>
    </source>
</evidence>
<dbReference type="PROSITE" id="PS50302">
    <property type="entry name" value="PUM"/>
    <property type="match status" value="6"/>
</dbReference>
<evidence type="ECO:0000313" key="7">
    <source>
        <dbReference type="Proteomes" id="UP000306954"/>
    </source>
</evidence>
<dbReference type="Gene3D" id="1.25.10.10">
    <property type="entry name" value="Leucine-rich Repeat Variant"/>
    <property type="match status" value="1"/>
</dbReference>
<dbReference type="PANTHER" id="PTHR12537">
    <property type="entry name" value="RNA BINDING PROTEIN PUMILIO-RELATED"/>
    <property type="match status" value="1"/>
</dbReference>
<feature type="repeat" description="Pumilio" evidence="2">
    <location>
        <begin position="564"/>
        <end position="599"/>
    </location>
</feature>
<dbReference type="InterPro" id="IPR011989">
    <property type="entry name" value="ARM-like"/>
</dbReference>
<feature type="compositionally biased region" description="Polar residues" evidence="3">
    <location>
        <begin position="261"/>
        <end position="273"/>
    </location>
</feature>
<accession>A0A4T0HNV6</accession>
<dbReference type="SMART" id="SM00025">
    <property type="entry name" value="Pumilio"/>
    <property type="match status" value="8"/>
</dbReference>
<feature type="compositionally biased region" description="Low complexity" evidence="3">
    <location>
        <begin position="134"/>
        <end position="152"/>
    </location>
</feature>
<dbReference type="InterPro" id="IPR033712">
    <property type="entry name" value="Pumilio_RNA-bd"/>
</dbReference>
<dbReference type="EMBL" id="SPOF01000012">
    <property type="protein sequence ID" value="TIB14060.1"/>
    <property type="molecule type" value="Genomic_DNA"/>
</dbReference>
<sequence>MQDQEVIDWGEDIEDDGDVISLGGSDTEVLGGVGESIGESAVTLPPTDTPKNKKDTTTTTDHNMLSFDGPRLDMGWILRISSVGEPYFYNTLNHTSVWRCPGYTQPAVGAGVAASAAGESGEKRRRLSHTSVSAVTPKAATPNAATPKSTPTRPAQRDTSSSDREPVKGKAREEAIEQIGESTKENPREQAGEEGRERDKRDKERDERDIRQLERVKQIERMERSDAEKQQHSQHNRQRSTGEKQHYSQYPHYNRQPPRQPRNSYQTHQSHQYYSGRGGRNARQNSSARLPDRPAVTYAPARGDRGYRQDPRRRRRETKKEMTTATATTVVNNENRMFNQPTIKHKKSKQFLTPFNDSSNLNMNKGGGHKGLRHYASTSFINQQPPPPPPPITPQQPQASPTYAYFPLPNHPLDPYAFEHNYNNSSYFHGSPSPTTTTFADFTRFLPPPPPPPQQPPNNYLVPSSPNVYPVRQPGLQHKHSMPTLGSQQAPLYENYLYAHAHSPQQPPTRQIPQLHQHPHQHQYQPPQTRMRSMRSNQHLSTNRSAVLEDFRVNGKHTKPELHNIFGYVTEFATDQLGSRFIQQKLDNAPSESFLRVFEEIFPNAVELSSDVFGNYVIQKLFEHGSAAQRRRLVAQIAEHIPTLSFQMYGCRVVQKAVECVGEAEQMEIVGRMEQMTERAVQDQNANHVIQRIIEQVDPDRLLSLPVAFAENAKELASHPYGCRVLQRSFEHIGQARSRCLIEALHEHVDNLVVDMFGNYVIQYLLEFGDDSDRSRIIVKINHRFFELARHKFASNVCEKALIRAGENDREMLIHRLVDRSDGGASLDGIPALMKDQYGNYVLQRAISVVGSAQAGQLIETINEELEHIRKSNQIHNMSSATAKHVLAIERLLSQHLVRITNQTAHKLNICLKHVAALHFENSVEGGSTIKLRPGKVWFTLEVKMDTGKSSQYSATKSAMTIGIISLASIATVVGYGAPAAIAASGAAAGTAAGGTAAGTSASAGAVKFFTSQSGNIAKLSSFLVGKSAKKVSEEYGGMSAVQEEVLSIVKSPDVDSMTRSEALKSLAQVGKAYKSDRKNKKEMSEEEQLQEMEKRLTEEVNEARKSRGEAQIVENTQDTQPEDMVSKDNRKSVVRVHGLYVKERMELEVFVRDGKLTIKDKLSEKVY</sequence>
<dbReference type="InterPro" id="IPR016024">
    <property type="entry name" value="ARM-type_fold"/>
</dbReference>
<feature type="region of interest" description="Disordered" evidence="3">
    <location>
        <begin position="379"/>
        <end position="398"/>
    </location>
</feature>
<feature type="domain" description="WW" evidence="4">
    <location>
        <begin position="70"/>
        <end position="103"/>
    </location>
</feature>
<evidence type="ECO:0000259" key="5">
    <source>
        <dbReference type="PROSITE" id="PS50303"/>
    </source>
</evidence>
<dbReference type="SUPFAM" id="SSF51045">
    <property type="entry name" value="WW domain"/>
    <property type="match status" value="1"/>
</dbReference>
<dbReference type="PROSITE" id="PS50303">
    <property type="entry name" value="PUM_HD"/>
    <property type="match status" value="1"/>
</dbReference>
<feature type="repeat" description="Pumilio" evidence="2">
    <location>
        <begin position="744"/>
        <end position="780"/>
    </location>
</feature>
<dbReference type="GO" id="GO:0003730">
    <property type="term" value="F:mRNA 3'-UTR binding"/>
    <property type="evidence" value="ECO:0007669"/>
    <property type="project" value="TreeGrafter"/>
</dbReference>
<dbReference type="GO" id="GO:0005737">
    <property type="term" value="C:cytoplasm"/>
    <property type="evidence" value="ECO:0007669"/>
    <property type="project" value="TreeGrafter"/>
</dbReference>
<name>A0A4T0HNV6_WALIC</name>
<feature type="compositionally biased region" description="Pro residues" evidence="3">
    <location>
        <begin position="384"/>
        <end position="394"/>
    </location>
</feature>
<protein>
    <recommendedName>
        <fullName evidence="8">PUM-HD domain-containing protein</fullName>
    </recommendedName>
</protein>
<dbReference type="SUPFAM" id="SSF48371">
    <property type="entry name" value="ARM repeat"/>
    <property type="match status" value="1"/>
</dbReference>
<feature type="repeat" description="Pumilio" evidence="2">
    <location>
        <begin position="636"/>
        <end position="671"/>
    </location>
</feature>
<evidence type="ECO:0008006" key="8">
    <source>
        <dbReference type="Google" id="ProtNLM"/>
    </source>
</evidence>
<proteinExistence type="predicted"/>
<feature type="repeat" description="Pumilio" evidence="2">
    <location>
        <begin position="825"/>
        <end position="860"/>
    </location>
</feature>
<feature type="repeat" description="Pumilio" evidence="2">
    <location>
        <begin position="708"/>
        <end position="743"/>
    </location>
</feature>
<feature type="region of interest" description="Disordered" evidence="3">
    <location>
        <begin position="37"/>
        <end position="64"/>
    </location>
</feature>
<feature type="compositionally biased region" description="Basic and acidic residues" evidence="3">
    <location>
        <begin position="182"/>
        <end position="231"/>
    </location>
</feature>
<feature type="region of interest" description="Disordered" evidence="3">
    <location>
        <begin position="1104"/>
        <end position="1130"/>
    </location>
</feature>
<dbReference type="InterPro" id="IPR033133">
    <property type="entry name" value="PUM-HD"/>
</dbReference>
<feature type="compositionally biased region" description="Basic and acidic residues" evidence="3">
    <location>
        <begin position="160"/>
        <end position="175"/>
    </location>
</feature>
<feature type="compositionally biased region" description="Low complexity" evidence="3">
    <location>
        <begin position="511"/>
        <end position="525"/>
    </location>
</feature>
<comment type="caution">
    <text evidence="6">The sequence shown here is derived from an EMBL/GenBank/DDBJ whole genome shotgun (WGS) entry which is preliminary data.</text>
</comment>
<organism evidence="6 7">
    <name type="scientific">Wallemia ichthyophaga</name>
    <dbReference type="NCBI Taxonomy" id="245174"/>
    <lineage>
        <taxon>Eukaryota</taxon>
        <taxon>Fungi</taxon>
        <taxon>Dikarya</taxon>
        <taxon>Basidiomycota</taxon>
        <taxon>Wallemiomycotina</taxon>
        <taxon>Wallemiomycetes</taxon>
        <taxon>Wallemiales</taxon>
        <taxon>Wallemiaceae</taxon>
        <taxon>Wallemia</taxon>
    </lineage>
</organism>
<dbReference type="PANTHER" id="PTHR12537:SF12">
    <property type="entry name" value="MATERNAL PROTEIN PUMILIO"/>
    <property type="match status" value="1"/>
</dbReference>
<feature type="domain" description="PUM-HD" evidence="5">
    <location>
        <begin position="543"/>
        <end position="886"/>
    </location>
</feature>
<dbReference type="Pfam" id="PF00806">
    <property type="entry name" value="PUF"/>
    <property type="match status" value="8"/>
</dbReference>
<evidence type="ECO:0000256" key="3">
    <source>
        <dbReference type="SAM" id="MobiDB-lite"/>
    </source>
</evidence>
<dbReference type="CDD" id="cd07920">
    <property type="entry name" value="Pumilio"/>
    <property type="match status" value="1"/>
</dbReference>
<dbReference type="AlphaFoldDB" id="A0A4T0HNV6"/>
<dbReference type="InterPro" id="IPR001313">
    <property type="entry name" value="Pumilio_RNA-bd_rpt"/>
</dbReference>
<evidence type="ECO:0000256" key="1">
    <source>
        <dbReference type="ARBA" id="ARBA00022737"/>
    </source>
</evidence>
<gene>
    <name evidence="6" type="ORF">E3P90_01392</name>
</gene>
<feature type="region of interest" description="Disordered" evidence="3">
    <location>
        <begin position="502"/>
        <end position="525"/>
    </location>
</feature>
<evidence type="ECO:0000313" key="6">
    <source>
        <dbReference type="EMBL" id="TIB14060.1"/>
    </source>
</evidence>